<dbReference type="GO" id="GO:0016020">
    <property type="term" value="C:membrane"/>
    <property type="evidence" value="ECO:0007669"/>
    <property type="project" value="GOC"/>
</dbReference>
<reference evidence="5" key="1">
    <citation type="submission" date="2020-05" db="EMBL/GenBank/DDBJ databases">
        <authorList>
            <person name="Chiriac C."/>
            <person name="Salcher M."/>
            <person name="Ghai R."/>
            <person name="Kavagutti S V."/>
        </authorList>
    </citation>
    <scope>NUCLEOTIDE SEQUENCE</scope>
</reference>
<dbReference type="AlphaFoldDB" id="A0A6J5ZX75"/>
<evidence type="ECO:0000256" key="2">
    <source>
        <dbReference type="ARBA" id="ARBA00022676"/>
    </source>
</evidence>
<dbReference type="GO" id="GO:0009247">
    <property type="term" value="P:glycolipid biosynthetic process"/>
    <property type="evidence" value="ECO:0007669"/>
    <property type="project" value="InterPro"/>
</dbReference>
<gene>
    <name evidence="5" type="ORF">UFOPK3522_01624</name>
</gene>
<evidence type="ECO:0000256" key="3">
    <source>
        <dbReference type="ARBA" id="ARBA00022679"/>
    </source>
</evidence>
<evidence type="ECO:0000256" key="1">
    <source>
        <dbReference type="ARBA" id="ARBA00006962"/>
    </source>
</evidence>
<dbReference type="EMBL" id="CAESAO010000203">
    <property type="protein sequence ID" value="CAB4347254.1"/>
    <property type="molecule type" value="Genomic_DNA"/>
</dbReference>
<dbReference type="InterPro" id="IPR050519">
    <property type="entry name" value="Glycosyltransf_28_UgtP"/>
</dbReference>
<keyword evidence="3" id="KW-0808">Transferase</keyword>
<protein>
    <submittedName>
        <fullName evidence="5">Unannotated protein</fullName>
    </submittedName>
</protein>
<keyword evidence="2" id="KW-0328">Glycosyltransferase</keyword>
<name>A0A6J5ZX75_9ZZZZ</name>
<feature type="domain" description="Diacylglycerol glucosyltransferase N-terminal" evidence="4">
    <location>
        <begin position="67"/>
        <end position="166"/>
    </location>
</feature>
<sequence>MPTRVLILSAGIGEGHNLPARMIEGGLLELDPQCEVTIRDGVAAMGRTGAILIDDSSELMFDRFNWLFDGVYFLASRFDPTRKFAQWLAERVGRKGLLALIAEQGPDVIVCTHPVATDLLGRLRQRGELAVPIASAITDLSGLRYWAHPGADLHLITEEESRDEVERIAPASRIVCVRGMTSAQFEFPLGQAEARAALEMPADGPLILVSGGGWAVGDLGGAAEVALAADPAGRVVILCGRSEQVQRQMEAVFALAPRAKVVGFTERMPELLAAADVLIHSTAGLTAFEARIRGCQLISYGWGVAHIRLNNEAYERFGLAEVAGDQSALADALARALQRPRTEDLAYGARPSAAAEVLALAGAPQ</sequence>
<dbReference type="GO" id="GO:0016758">
    <property type="term" value="F:hexosyltransferase activity"/>
    <property type="evidence" value="ECO:0007669"/>
    <property type="project" value="InterPro"/>
</dbReference>
<evidence type="ECO:0000313" key="5">
    <source>
        <dbReference type="EMBL" id="CAB4347254.1"/>
    </source>
</evidence>
<comment type="similarity">
    <text evidence="1">Belongs to the glycosyltransferase 28 family.</text>
</comment>
<dbReference type="Pfam" id="PF06925">
    <property type="entry name" value="MGDG_synth"/>
    <property type="match status" value="1"/>
</dbReference>
<dbReference type="PANTHER" id="PTHR43025:SF3">
    <property type="entry name" value="MONOGALACTOSYLDIACYLGLYCEROL SYNTHASE 1, CHLOROPLASTIC"/>
    <property type="match status" value="1"/>
</dbReference>
<accession>A0A6J5ZX75</accession>
<dbReference type="PANTHER" id="PTHR43025">
    <property type="entry name" value="MONOGALACTOSYLDIACYLGLYCEROL SYNTHASE"/>
    <property type="match status" value="1"/>
</dbReference>
<dbReference type="InterPro" id="IPR009695">
    <property type="entry name" value="Diacylglyc_glucosyltr_N"/>
</dbReference>
<proteinExistence type="inferred from homology"/>
<organism evidence="5">
    <name type="scientific">freshwater metagenome</name>
    <dbReference type="NCBI Taxonomy" id="449393"/>
    <lineage>
        <taxon>unclassified sequences</taxon>
        <taxon>metagenomes</taxon>
        <taxon>ecological metagenomes</taxon>
    </lineage>
</organism>
<evidence type="ECO:0000259" key="4">
    <source>
        <dbReference type="Pfam" id="PF06925"/>
    </source>
</evidence>
<dbReference type="SUPFAM" id="SSF53756">
    <property type="entry name" value="UDP-Glycosyltransferase/glycogen phosphorylase"/>
    <property type="match status" value="1"/>
</dbReference>
<dbReference type="Gene3D" id="3.40.50.2000">
    <property type="entry name" value="Glycogen Phosphorylase B"/>
    <property type="match status" value="1"/>
</dbReference>